<keyword evidence="1" id="KW-1133">Transmembrane helix</keyword>
<feature type="transmembrane region" description="Helical" evidence="1">
    <location>
        <begin position="21"/>
        <end position="42"/>
    </location>
</feature>
<evidence type="ECO:0008006" key="4">
    <source>
        <dbReference type="Google" id="ProtNLM"/>
    </source>
</evidence>
<organism evidence="2 3">
    <name type="scientific">Cytobacillus purgationiresistens</name>
    <dbReference type="NCBI Taxonomy" id="863449"/>
    <lineage>
        <taxon>Bacteria</taxon>
        <taxon>Bacillati</taxon>
        <taxon>Bacillota</taxon>
        <taxon>Bacilli</taxon>
        <taxon>Bacillales</taxon>
        <taxon>Bacillaceae</taxon>
        <taxon>Cytobacillus</taxon>
    </lineage>
</organism>
<feature type="transmembrane region" description="Helical" evidence="1">
    <location>
        <begin position="48"/>
        <end position="67"/>
    </location>
</feature>
<reference evidence="2 3" key="1">
    <citation type="submission" date="2023-07" db="EMBL/GenBank/DDBJ databases">
        <title>Genomic Encyclopedia of Type Strains, Phase IV (KMG-IV): sequencing the most valuable type-strain genomes for metagenomic binning, comparative biology and taxonomic classification.</title>
        <authorList>
            <person name="Goeker M."/>
        </authorList>
    </citation>
    <scope>NUCLEOTIDE SEQUENCE [LARGE SCALE GENOMIC DNA]</scope>
    <source>
        <strain evidence="2 3">DSM 23494</strain>
    </source>
</reference>
<keyword evidence="1" id="KW-0812">Transmembrane</keyword>
<name>A0ABU0APV2_9BACI</name>
<evidence type="ECO:0000256" key="1">
    <source>
        <dbReference type="SAM" id="Phobius"/>
    </source>
</evidence>
<keyword evidence="3" id="KW-1185">Reference proteome</keyword>
<dbReference type="Proteomes" id="UP001238088">
    <property type="component" value="Unassembled WGS sequence"/>
</dbReference>
<gene>
    <name evidence="2" type="ORF">J2S17_003967</name>
</gene>
<feature type="transmembrane region" description="Helical" evidence="1">
    <location>
        <begin position="87"/>
        <end position="107"/>
    </location>
</feature>
<dbReference type="RefSeq" id="WP_307477389.1">
    <property type="nucleotide sequence ID" value="NZ_JAUSUB010000019.1"/>
</dbReference>
<sequence length="143" mass="16329">MHCLFFLFFECFQRFEKSLGIITTVLNGVLLLLHCFIIYLGLGNPFNMITLLPIIVGSVFIITGNTLPRLQLKDESTHSHFNTWNQVARTISYTLFAGGFVMLFSVFLPQSFILVGFLLIFFLTILLAAAFIYIKYSQRTNLS</sequence>
<keyword evidence="1" id="KW-0472">Membrane</keyword>
<dbReference type="EMBL" id="JAUSUB010000019">
    <property type="protein sequence ID" value="MDQ0272075.1"/>
    <property type="molecule type" value="Genomic_DNA"/>
</dbReference>
<feature type="transmembrane region" description="Helical" evidence="1">
    <location>
        <begin position="113"/>
        <end position="134"/>
    </location>
</feature>
<evidence type="ECO:0000313" key="3">
    <source>
        <dbReference type="Proteomes" id="UP001238088"/>
    </source>
</evidence>
<evidence type="ECO:0000313" key="2">
    <source>
        <dbReference type="EMBL" id="MDQ0272075.1"/>
    </source>
</evidence>
<accession>A0ABU0APV2</accession>
<comment type="caution">
    <text evidence="2">The sequence shown here is derived from an EMBL/GenBank/DDBJ whole genome shotgun (WGS) entry which is preliminary data.</text>
</comment>
<proteinExistence type="predicted"/>
<protein>
    <recommendedName>
        <fullName evidence="4">Immunity protein SdpI</fullName>
    </recommendedName>
</protein>